<keyword evidence="2" id="KW-1003">Cell membrane</keyword>
<evidence type="ECO:0000313" key="7">
    <source>
        <dbReference type="EMBL" id="KAG5683252.1"/>
    </source>
</evidence>
<comment type="subcellular location">
    <subcellularLocation>
        <location evidence="1">Cell membrane</location>
        <topology evidence="1">Multi-pass membrane protein</topology>
    </subcellularLocation>
</comment>
<keyword evidence="3 6" id="KW-0812">Transmembrane</keyword>
<dbReference type="GO" id="GO:0005886">
    <property type="term" value="C:plasma membrane"/>
    <property type="evidence" value="ECO:0007669"/>
    <property type="project" value="UniProtKB-SubCell"/>
</dbReference>
<dbReference type="AlphaFoldDB" id="A0A9J6CMV0"/>
<evidence type="ECO:0000256" key="5">
    <source>
        <dbReference type="ARBA" id="ARBA00023136"/>
    </source>
</evidence>
<dbReference type="InterPro" id="IPR013604">
    <property type="entry name" value="7TM_chemorcpt"/>
</dbReference>
<dbReference type="Pfam" id="PF08395">
    <property type="entry name" value="7tm_7"/>
    <property type="match status" value="1"/>
</dbReference>
<feature type="transmembrane region" description="Helical" evidence="6">
    <location>
        <begin position="116"/>
        <end position="134"/>
    </location>
</feature>
<evidence type="ECO:0008006" key="9">
    <source>
        <dbReference type="Google" id="ProtNLM"/>
    </source>
</evidence>
<proteinExistence type="predicted"/>
<evidence type="ECO:0000256" key="2">
    <source>
        <dbReference type="ARBA" id="ARBA00022475"/>
    </source>
</evidence>
<dbReference type="Proteomes" id="UP001107558">
    <property type="component" value="Chromosome 1"/>
</dbReference>
<evidence type="ECO:0000313" key="8">
    <source>
        <dbReference type="Proteomes" id="UP001107558"/>
    </source>
</evidence>
<gene>
    <name evidence="7" type="ORF">PVAND_012544</name>
</gene>
<dbReference type="GO" id="GO:0050909">
    <property type="term" value="P:sensory perception of taste"/>
    <property type="evidence" value="ECO:0007669"/>
    <property type="project" value="InterPro"/>
</dbReference>
<feature type="transmembrane region" description="Helical" evidence="6">
    <location>
        <begin position="21"/>
        <end position="43"/>
    </location>
</feature>
<protein>
    <recommendedName>
        <fullName evidence="9">Gustatory receptor</fullName>
    </recommendedName>
</protein>
<evidence type="ECO:0000256" key="4">
    <source>
        <dbReference type="ARBA" id="ARBA00022989"/>
    </source>
</evidence>
<evidence type="ECO:0000256" key="6">
    <source>
        <dbReference type="SAM" id="Phobius"/>
    </source>
</evidence>
<keyword evidence="5 6" id="KW-0472">Membrane</keyword>
<accession>A0A9J6CMV0</accession>
<name>A0A9J6CMV0_POLVA</name>
<evidence type="ECO:0000256" key="1">
    <source>
        <dbReference type="ARBA" id="ARBA00004651"/>
    </source>
</evidence>
<sequence length="259" mass="31087">MTELLLSKCGRRDLRTMKLKFMARLFVLIIVRLIKFLVSTTYFNMAYAACTMITELVMCSNDFMFAFFVEALTAKINNSIKFVQILLFTSQMRREIEREIKHFSEIRNKIIQYYELRILITTILNLILLVISLYWTTMRIVFIHFERFESYGTFLYFIQPTLCLWTTFYACHNCTDASRKLLSNLFRKDKRFNLIEHRRTSSVYLQLCHQHLRFSIMNAFEMNMRSVCKIISTLSGFFILIAQTFKKDFYQEWTSARMN</sequence>
<feature type="transmembrane region" description="Helical" evidence="6">
    <location>
        <begin position="227"/>
        <end position="245"/>
    </location>
</feature>
<keyword evidence="8" id="KW-1185">Reference proteome</keyword>
<keyword evidence="4 6" id="KW-1133">Transmembrane helix</keyword>
<organism evidence="7 8">
    <name type="scientific">Polypedilum vanderplanki</name>
    <name type="common">Sleeping chironomid midge</name>
    <dbReference type="NCBI Taxonomy" id="319348"/>
    <lineage>
        <taxon>Eukaryota</taxon>
        <taxon>Metazoa</taxon>
        <taxon>Ecdysozoa</taxon>
        <taxon>Arthropoda</taxon>
        <taxon>Hexapoda</taxon>
        <taxon>Insecta</taxon>
        <taxon>Pterygota</taxon>
        <taxon>Neoptera</taxon>
        <taxon>Endopterygota</taxon>
        <taxon>Diptera</taxon>
        <taxon>Nematocera</taxon>
        <taxon>Chironomoidea</taxon>
        <taxon>Chironomidae</taxon>
        <taxon>Chironominae</taxon>
        <taxon>Polypedilum</taxon>
        <taxon>Polypedilum</taxon>
    </lineage>
</organism>
<evidence type="ECO:0000256" key="3">
    <source>
        <dbReference type="ARBA" id="ARBA00022692"/>
    </source>
</evidence>
<feature type="transmembrane region" description="Helical" evidence="6">
    <location>
        <begin position="154"/>
        <end position="171"/>
    </location>
</feature>
<comment type="caution">
    <text evidence="7">The sequence shown here is derived from an EMBL/GenBank/DDBJ whole genome shotgun (WGS) entry which is preliminary data.</text>
</comment>
<reference evidence="7" key="1">
    <citation type="submission" date="2021-03" db="EMBL/GenBank/DDBJ databases">
        <title>Chromosome level genome of the anhydrobiotic midge Polypedilum vanderplanki.</title>
        <authorList>
            <person name="Yoshida Y."/>
            <person name="Kikawada T."/>
            <person name="Gusev O."/>
        </authorList>
    </citation>
    <scope>NUCLEOTIDE SEQUENCE</scope>
    <source>
        <strain evidence="7">NIAS01</strain>
        <tissue evidence="7">Whole body or cell culture</tissue>
    </source>
</reference>
<dbReference type="EMBL" id="JADBJN010000001">
    <property type="protein sequence ID" value="KAG5683252.1"/>
    <property type="molecule type" value="Genomic_DNA"/>
</dbReference>